<accession>A0A7G1INA2</accession>
<gene>
    <name evidence="2" type="ORF">NIIDMKKI_75460</name>
</gene>
<dbReference type="Proteomes" id="UP000516380">
    <property type="component" value="Chromosome"/>
</dbReference>
<protein>
    <recommendedName>
        <fullName evidence="1">Acyl-CoA dehydrogenase/oxidase N-terminal domain-containing protein</fullName>
    </recommendedName>
</protein>
<dbReference type="GO" id="GO:0050660">
    <property type="term" value="F:flavin adenine dinucleotide binding"/>
    <property type="evidence" value="ECO:0007669"/>
    <property type="project" value="InterPro"/>
</dbReference>
<dbReference type="SUPFAM" id="SSF56645">
    <property type="entry name" value="Acyl-CoA dehydrogenase NM domain-like"/>
    <property type="match status" value="1"/>
</dbReference>
<feature type="domain" description="Acyl-CoA dehydrogenase/oxidase N-terminal" evidence="1">
    <location>
        <begin position="9"/>
        <end position="55"/>
    </location>
</feature>
<evidence type="ECO:0000259" key="1">
    <source>
        <dbReference type="Pfam" id="PF02771"/>
    </source>
</evidence>
<organism evidence="2 3">
    <name type="scientific">Mycobacterium kansasii</name>
    <dbReference type="NCBI Taxonomy" id="1768"/>
    <lineage>
        <taxon>Bacteria</taxon>
        <taxon>Bacillati</taxon>
        <taxon>Actinomycetota</taxon>
        <taxon>Actinomycetes</taxon>
        <taxon>Mycobacteriales</taxon>
        <taxon>Mycobacteriaceae</taxon>
        <taxon>Mycobacterium</taxon>
    </lineage>
</organism>
<dbReference type="Gene3D" id="1.10.540.10">
    <property type="entry name" value="Acyl-CoA dehydrogenase/oxidase, N-terminal domain"/>
    <property type="match status" value="1"/>
</dbReference>
<evidence type="ECO:0000313" key="3">
    <source>
        <dbReference type="Proteomes" id="UP000516380"/>
    </source>
</evidence>
<evidence type="ECO:0000313" key="2">
    <source>
        <dbReference type="EMBL" id="BCI92340.1"/>
    </source>
</evidence>
<dbReference type="InterPro" id="IPR009100">
    <property type="entry name" value="AcylCoA_DH/oxidase_NM_dom_sf"/>
</dbReference>
<dbReference type="Pfam" id="PF02771">
    <property type="entry name" value="Acyl-CoA_dh_N"/>
    <property type="match status" value="1"/>
</dbReference>
<dbReference type="InterPro" id="IPR013786">
    <property type="entry name" value="AcylCoA_DH/ox_N"/>
</dbReference>
<dbReference type="GO" id="GO:0016627">
    <property type="term" value="F:oxidoreductase activity, acting on the CH-CH group of donors"/>
    <property type="evidence" value="ECO:0007669"/>
    <property type="project" value="InterPro"/>
</dbReference>
<sequence length="70" mass="8051">MTFSLQLSDDVIQVRDWVHEFATEVIRPAASEWDEREETPWPVIQEAAKVGLYSPTSSGSRQRSRRGWAC</sequence>
<proteinExistence type="predicted"/>
<reference evidence="2 3" key="1">
    <citation type="submission" date="2020-07" db="EMBL/GenBank/DDBJ databases">
        <title>Mycobacterium kansasii (former subtype) with zoonotic potential isolated from diseased indoor pet cat, Japan.</title>
        <authorList>
            <person name="Fukano H."/>
            <person name="Terazono T."/>
            <person name="Hoshino Y."/>
        </authorList>
    </citation>
    <scope>NUCLEOTIDE SEQUENCE [LARGE SCALE GENOMIC DNA]</scope>
    <source>
        <strain evidence="2 3">Kuro-I</strain>
    </source>
</reference>
<name>A0A7G1INA2_MYCKA</name>
<dbReference type="EMBL" id="AP023343">
    <property type="protein sequence ID" value="BCI92340.1"/>
    <property type="molecule type" value="Genomic_DNA"/>
</dbReference>
<keyword evidence="3" id="KW-1185">Reference proteome</keyword>
<dbReference type="AlphaFoldDB" id="A0A7G1INA2"/>
<dbReference type="InterPro" id="IPR037069">
    <property type="entry name" value="AcylCoA_DH/ox_N_sf"/>
</dbReference>